<comment type="caution">
    <text evidence="2">The sequence shown here is derived from an EMBL/GenBank/DDBJ whole genome shotgun (WGS) entry which is preliminary data.</text>
</comment>
<dbReference type="Proteomes" id="UP001278766">
    <property type="component" value="Unassembled WGS sequence"/>
</dbReference>
<dbReference type="RefSeq" id="XP_062660879.1">
    <property type="nucleotide sequence ID" value="XM_062797995.1"/>
</dbReference>
<evidence type="ECO:0000256" key="1">
    <source>
        <dbReference type="SAM" id="MobiDB-lite"/>
    </source>
</evidence>
<dbReference type="AlphaFoldDB" id="A0AAE0LU34"/>
<protein>
    <submittedName>
        <fullName evidence="2">Uncharacterized protein</fullName>
    </submittedName>
</protein>
<dbReference type="GeneID" id="87834943"/>
<evidence type="ECO:0000313" key="2">
    <source>
        <dbReference type="EMBL" id="KAK3297365.1"/>
    </source>
</evidence>
<organism evidence="2 3">
    <name type="scientific">Chaetomium fimeti</name>
    <dbReference type="NCBI Taxonomy" id="1854472"/>
    <lineage>
        <taxon>Eukaryota</taxon>
        <taxon>Fungi</taxon>
        <taxon>Dikarya</taxon>
        <taxon>Ascomycota</taxon>
        <taxon>Pezizomycotina</taxon>
        <taxon>Sordariomycetes</taxon>
        <taxon>Sordariomycetidae</taxon>
        <taxon>Sordariales</taxon>
        <taxon>Chaetomiaceae</taxon>
        <taxon>Chaetomium</taxon>
    </lineage>
</organism>
<accession>A0AAE0LU34</accession>
<reference evidence="2" key="2">
    <citation type="submission" date="2023-06" db="EMBL/GenBank/DDBJ databases">
        <authorList>
            <consortium name="Lawrence Berkeley National Laboratory"/>
            <person name="Haridas S."/>
            <person name="Hensen N."/>
            <person name="Bonometti L."/>
            <person name="Westerberg I."/>
            <person name="Brannstrom I.O."/>
            <person name="Guillou S."/>
            <person name="Cros-Aarteil S."/>
            <person name="Calhoun S."/>
            <person name="Kuo A."/>
            <person name="Mondo S."/>
            <person name="Pangilinan J."/>
            <person name="Riley R."/>
            <person name="Labutti K."/>
            <person name="Andreopoulos B."/>
            <person name="Lipzen A."/>
            <person name="Chen C."/>
            <person name="Yanf M."/>
            <person name="Daum C."/>
            <person name="Ng V."/>
            <person name="Clum A."/>
            <person name="Steindorff A."/>
            <person name="Ohm R."/>
            <person name="Martin F."/>
            <person name="Silar P."/>
            <person name="Natvig D."/>
            <person name="Lalanne C."/>
            <person name="Gautier V."/>
            <person name="Ament-Velasquez S.L."/>
            <person name="Kruys A."/>
            <person name="Hutchinson M.I."/>
            <person name="Powell A.J."/>
            <person name="Barry K."/>
            <person name="Miller A.N."/>
            <person name="Grigoriev I.V."/>
            <person name="Debuchy R."/>
            <person name="Gladieux P."/>
            <person name="Thoren M.H."/>
            <person name="Johannesson H."/>
        </authorList>
    </citation>
    <scope>NUCLEOTIDE SEQUENCE</scope>
    <source>
        <strain evidence="2">CBS 168.71</strain>
    </source>
</reference>
<evidence type="ECO:0000313" key="3">
    <source>
        <dbReference type="Proteomes" id="UP001278766"/>
    </source>
</evidence>
<feature type="region of interest" description="Disordered" evidence="1">
    <location>
        <begin position="84"/>
        <end position="114"/>
    </location>
</feature>
<reference evidence="2" key="1">
    <citation type="journal article" date="2023" name="Mol. Phylogenet. Evol.">
        <title>Genome-scale phylogeny and comparative genomics of the fungal order Sordariales.</title>
        <authorList>
            <person name="Hensen N."/>
            <person name="Bonometti L."/>
            <person name="Westerberg I."/>
            <person name="Brannstrom I.O."/>
            <person name="Guillou S."/>
            <person name="Cros-Aarteil S."/>
            <person name="Calhoun S."/>
            <person name="Haridas S."/>
            <person name="Kuo A."/>
            <person name="Mondo S."/>
            <person name="Pangilinan J."/>
            <person name="Riley R."/>
            <person name="LaButti K."/>
            <person name="Andreopoulos B."/>
            <person name="Lipzen A."/>
            <person name="Chen C."/>
            <person name="Yan M."/>
            <person name="Daum C."/>
            <person name="Ng V."/>
            <person name="Clum A."/>
            <person name="Steindorff A."/>
            <person name="Ohm R.A."/>
            <person name="Martin F."/>
            <person name="Silar P."/>
            <person name="Natvig D.O."/>
            <person name="Lalanne C."/>
            <person name="Gautier V."/>
            <person name="Ament-Velasquez S.L."/>
            <person name="Kruys A."/>
            <person name="Hutchinson M.I."/>
            <person name="Powell A.J."/>
            <person name="Barry K."/>
            <person name="Miller A.N."/>
            <person name="Grigoriev I.V."/>
            <person name="Debuchy R."/>
            <person name="Gladieux P."/>
            <person name="Hiltunen Thoren M."/>
            <person name="Johannesson H."/>
        </authorList>
    </citation>
    <scope>NUCLEOTIDE SEQUENCE</scope>
    <source>
        <strain evidence="2">CBS 168.71</strain>
    </source>
</reference>
<sequence length="246" mass="26753">MRRHQIIVLGLPLEPLPSVVSRLLLSRRRRQGLLLNNVYFLVCGSSSTKVALRPQPRCAGLADRPAFAWAGVPFFAAGMPPAIQSAPSTTQNHKDGTRLHRRAPASSGMPTQPSLANQLPPPCLALPARLLPAGARRISDSFRWPWFQGPCFFCPSRGPELPPSPMSSCQLRAEENQRSPGNMVWFDRFSSTGGGACRVTGRESVGAADSQRPRSCRRSPAEALVGGWVGWMQSVRLLDSAPMASF</sequence>
<name>A0AAE0LU34_9PEZI</name>
<proteinExistence type="predicted"/>
<gene>
    <name evidence="2" type="ORF">B0H64DRAFT_123310</name>
</gene>
<keyword evidence="3" id="KW-1185">Reference proteome</keyword>
<dbReference type="EMBL" id="JAUEPN010000003">
    <property type="protein sequence ID" value="KAK3297365.1"/>
    <property type="molecule type" value="Genomic_DNA"/>
</dbReference>